<dbReference type="Gene3D" id="1.10.238.20">
    <property type="entry name" value="Pheromone/general odorant binding protein domain"/>
    <property type="match status" value="1"/>
</dbReference>
<keyword evidence="3" id="KW-1185">Reference proteome</keyword>
<dbReference type="Proteomes" id="UP001329430">
    <property type="component" value="Chromosome 8"/>
</dbReference>
<keyword evidence="1" id="KW-0732">Signal</keyword>
<feature type="chain" id="PRO_5042856117" evidence="1">
    <location>
        <begin position="17"/>
        <end position="125"/>
    </location>
</feature>
<evidence type="ECO:0000313" key="3">
    <source>
        <dbReference type="Proteomes" id="UP001329430"/>
    </source>
</evidence>
<dbReference type="GO" id="GO:0005549">
    <property type="term" value="F:odorant binding"/>
    <property type="evidence" value="ECO:0007669"/>
    <property type="project" value="InterPro"/>
</dbReference>
<dbReference type="InterPro" id="IPR006170">
    <property type="entry name" value="PBP/GOBP"/>
</dbReference>
<evidence type="ECO:0000313" key="2">
    <source>
        <dbReference type="EMBL" id="KAK5640220.1"/>
    </source>
</evidence>
<dbReference type="SUPFAM" id="SSF47565">
    <property type="entry name" value="Insect pheromone/odorant-binding proteins"/>
    <property type="match status" value="1"/>
</dbReference>
<sequence>MKILLVIATIFPAIFAFSSNEKTQEEHPECLKSSGAKVEYVNQYWNDFQLIDDENFKCYIECVFSSFHLVNDDGIIDKEEFVQDVDKATNDMVDFCNGKVNKPLEKCELFYELLNCLLHFHHIFV</sequence>
<dbReference type="EMBL" id="JAVRBK010000008">
    <property type="protein sequence ID" value="KAK5640220.1"/>
    <property type="molecule type" value="Genomic_DNA"/>
</dbReference>
<protein>
    <submittedName>
        <fullName evidence="2">Uncharacterized protein</fullName>
    </submittedName>
</protein>
<reference evidence="2 3" key="1">
    <citation type="journal article" date="2024" name="Insects">
        <title>An Improved Chromosome-Level Genome Assembly of the Firefly Pyrocoelia pectoralis.</title>
        <authorList>
            <person name="Fu X."/>
            <person name="Meyer-Rochow V.B."/>
            <person name="Ballantyne L."/>
            <person name="Zhu X."/>
        </authorList>
    </citation>
    <scope>NUCLEOTIDE SEQUENCE [LARGE SCALE GENOMIC DNA]</scope>
    <source>
        <strain evidence="2">XCY_ONT2</strain>
    </source>
</reference>
<comment type="caution">
    <text evidence="2">The sequence shown here is derived from an EMBL/GenBank/DDBJ whole genome shotgun (WGS) entry which is preliminary data.</text>
</comment>
<proteinExistence type="predicted"/>
<dbReference type="Pfam" id="PF01395">
    <property type="entry name" value="PBP_GOBP"/>
    <property type="match status" value="1"/>
</dbReference>
<feature type="signal peptide" evidence="1">
    <location>
        <begin position="1"/>
        <end position="16"/>
    </location>
</feature>
<name>A0AAN7Z9X4_9COLE</name>
<dbReference type="SMART" id="SM00708">
    <property type="entry name" value="PhBP"/>
    <property type="match status" value="1"/>
</dbReference>
<evidence type="ECO:0000256" key="1">
    <source>
        <dbReference type="SAM" id="SignalP"/>
    </source>
</evidence>
<dbReference type="InterPro" id="IPR036728">
    <property type="entry name" value="PBP_GOBP_sf"/>
</dbReference>
<dbReference type="AlphaFoldDB" id="A0AAN7Z9X4"/>
<accession>A0AAN7Z9X4</accession>
<gene>
    <name evidence="2" type="ORF">RI129_011031</name>
</gene>
<organism evidence="2 3">
    <name type="scientific">Pyrocoelia pectoralis</name>
    <dbReference type="NCBI Taxonomy" id="417401"/>
    <lineage>
        <taxon>Eukaryota</taxon>
        <taxon>Metazoa</taxon>
        <taxon>Ecdysozoa</taxon>
        <taxon>Arthropoda</taxon>
        <taxon>Hexapoda</taxon>
        <taxon>Insecta</taxon>
        <taxon>Pterygota</taxon>
        <taxon>Neoptera</taxon>
        <taxon>Endopterygota</taxon>
        <taxon>Coleoptera</taxon>
        <taxon>Polyphaga</taxon>
        <taxon>Elateriformia</taxon>
        <taxon>Elateroidea</taxon>
        <taxon>Lampyridae</taxon>
        <taxon>Lampyrinae</taxon>
        <taxon>Pyrocoelia</taxon>
    </lineage>
</organism>
<dbReference type="CDD" id="cd23992">
    <property type="entry name" value="PBP_GOBP"/>
    <property type="match status" value="1"/>
</dbReference>